<evidence type="ECO:0000256" key="1">
    <source>
        <dbReference type="SAM" id="Phobius"/>
    </source>
</evidence>
<proteinExistence type="predicted"/>
<feature type="transmembrane region" description="Helical" evidence="1">
    <location>
        <begin position="134"/>
        <end position="155"/>
    </location>
</feature>
<accession>A0A7Y9XTZ8</accession>
<comment type="caution">
    <text evidence="2">The sequence shown here is derived from an EMBL/GenBank/DDBJ whole genome shotgun (WGS) entry which is preliminary data.</text>
</comment>
<name>A0A7Y9XTZ8_9SPHN</name>
<feature type="transmembrane region" description="Helical" evidence="1">
    <location>
        <begin position="6"/>
        <end position="28"/>
    </location>
</feature>
<dbReference type="AlphaFoldDB" id="A0A7Y9XTZ8"/>
<feature type="transmembrane region" description="Helical" evidence="1">
    <location>
        <begin position="65"/>
        <end position="85"/>
    </location>
</feature>
<feature type="transmembrane region" description="Helical" evidence="1">
    <location>
        <begin position="40"/>
        <end position="59"/>
    </location>
</feature>
<dbReference type="RefSeq" id="WP_179406369.1">
    <property type="nucleotide sequence ID" value="NZ_BMGF01000001.1"/>
</dbReference>
<reference evidence="2 3" key="1">
    <citation type="submission" date="2020-07" db="EMBL/GenBank/DDBJ databases">
        <title>Genomic Encyclopedia of Type Strains, Phase IV (KMG-IV): sequencing the most valuable type-strain genomes for metagenomic binning, comparative biology and taxonomic classification.</title>
        <authorList>
            <person name="Goeker M."/>
        </authorList>
    </citation>
    <scope>NUCLEOTIDE SEQUENCE [LARGE SCALE GENOMIC DNA]</scope>
    <source>
        <strain evidence="2 3">DSM 29043</strain>
    </source>
</reference>
<sequence>MNPGQGLVSILLMSLLPGLGNALGVALAEWRQPGPKLTGAALHAAAGLATAVAAIELIPRAQDRIESWLIAIGVVVGAMVALGIARVTRKVSDKFSRGEQRTAIWGVYMVVGVDLLSDGLMTGSGGAVSASLGLLIALSQVVANMPGGFAVTANFRKAAVPRSQRLWMAAAYPIVPLVAAAAGYLFLREASEQWTGFVLAILAGLLLVATIEDLVPEADEPGAPRKISSPAFAGGFVLLLLLSAYVGA</sequence>
<feature type="transmembrane region" description="Helical" evidence="1">
    <location>
        <begin position="167"/>
        <end position="187"/>
    </location>
</feature>
<keyword evidence="1" id="KW-1133">Transmembrane helix</keyword>
<gene>
    <name evidence="2" type="ORF">FHS75_000757</name>
</gene>
<dbReference type="EMBL" id="JACBZF010000001">
    <property type="protein sequence ID" value="NYH94452.1"/>
    <property type="molecule type" value="Genomic_DNA"/>
</dbReference>
<keyword evidence="1" id="KW-0812">Transmembrane</keyword>
<feature type="transmembrane region" description="Helical" evidence="1">
    <location>
        <begin position="227"/>
        <end position="246"/>
    </location>
</feature>
<feature type="transmembrane region" description="Helical" evidence="1">
    <location>
        <begin position="105"/>
        <end position="128"/>
    </location>
</feature>
<evidence type="ECO:0000313" key="3">
    <source>
        <dbReference type="Proteomes" id="UP000522081"/>
    </source>
</evidence>
<keyword evidence="3" id="KW-1185">Reference proteome</keyword>
<keyword evidence="1" id="KW-0472">Membrane</keyword>
<dbReference type="Proteomes" id="UP000522081">
    <property type="component" value="Unassembled WGS sequence"/>
</dbReference>
<feature type="transmembrane region" description="Helical" evidence="1">
    <location>
        <begin position="193"/>
        <end position="215"/>
    </location>
</feature>
<evidence type="ECO:0000313" key="2">
    <source>
        <dbReference type="EMBL" id="NYH94452.1"/>
    </source>
</evidence>
<protein>
    <submittedName>
        <fullName evidence="2">ZIP family zinc transporter</fullName>
    </submittedName>
</protein>
<organism evidence="2 3">
    <name type="scientific">Novosphingobium marinum</name>
    <dbReference type="NCBI Taxonomy" id="1514948"/>
    <lineage>
        <taxon>Bacteria</taxon>
        <taxon>Pseudomonadati</taxon>
        <taxon>Pseudomonadota</taxon>
        <taxon>Alphaproteobacteria</taxon>
        <taxon>Sphingomonadales</taxon>
        <taxon>Sphingomonadaceae</taxon>
        <taxon>Novosphingobium</taxon>
    </lineage>
</organism>